<organism evidence="1 2">
    <name type="scientific">Gigaspora margarita</name>
    <dbReference type="NCBI Taxonomy" id="4874"/>
    <lineage>
        <taxon>Eukaryota</taxon>
        <taxon>Fungi</taxon>
        <taxon>Fungi incertae sedis</taxon>
        <taxon>Mucoromycota</taxon>
        <taxon>Glomeromycotina</taxon>
        <taxon>Glomeromycetes</taxon>
        <taxon>Diversisporales</taxon>
        <taxon>Gigasporaceae</taxon>
        <taxon>Gigaspora</taxon>
    </lineage>
</organism>
<gene>
    <name evidence="1" type="ORF">GMARGA_LOCUS41138</name>
</gene>
<comment type="caution">
    <text evidence="1">The sequence shown here is derived from an EMBL/GenBank/DDBJ whole genome shotgun (WGS) entry which is preliminary data.</text>
</comment>
<keyword evidence="2" id="KW-1185">Reference proteome</keyword>
<accession>A0ABN7XAW4</accession>
<feature type="non-terminal residue" evidence="1">
    <location>
        <position position="1"/>
    </location>
</feature>
<evidence type="ECO:0000313" key="1">
    <source>
        <dbReference type="EMBL" id="CAG8852246.1"/>
    </source>
</evidence>
<dbReference type="Proteomes" id="UP000789901">
    <property type="component" value="Unassembled WGS sequence"/>
</dbReference>
<sequence length="57" mass="6624">ISTGPEELELVLNKHHYSGHFLGWNEFRNIREMKKVKVKFLPARNGLIGMNSEISEK</sequence>
<reference evidence="1 2" key="1">
    <citation type="submission" date="2021-06" db="EMBL/GenBank/DDBJ databases">
        <authorList>
            <person name="Kallberg Y."/>
            <person name="Tangrot J."/>
            <person name="Rosling A."/>
        </authorList>
    </citation>
    <scope>NUCLEOTIDE SEQUENCE [LARGE SCALE GENOMIC DNA]</scope>
    <source>
        <strain evidence="1 2">120-4 pot B 10/14</strain>
    </source>
</reference>
<protein>
    <submittedName>
        <fullName evidence="1">7614_t:CDS:1</fullName>
    </submittedName>
</protein>
<name>A0ABN7XAW4_GIGMA</name>
<evidence type="ECO:0000313" key="2">
    <source>
        <dbReference type="Proteomes" id="UP000789901"/>
    </source>
</evidence>
<proteinExistence type="predicted"/>
<dbReference type="EMBL" id="CAJVQB010110558">
    <property type="protein sequence ID" value="CAG8852246.1"/>
    <property type="molecule type" value="Genomic_DNA"/>
</dbReference>